<dbReference type="OMA" id="WVEPLEL"/>
<evidence type="ECO:0000313" key="14">
    <source>
        <dbReference type="Proteomes" id="UP000198287"/>
    </source>
</evidence>
<dbReference type="CDD" id="cd11492">
    <property type="entry name" value="SLC5sbd_NIS-SMVT"/>
    <property type="match status" value="1"/>
</dbReference>
<dbReference type="Pfam" id="PF00474">
    <property type="entry name" value="SSF"/>
    <property type="match status" value="1"/>
</dbReference>
<protein>
    <submittedName>
        <fullName evidence="13">Sodium-coupled monocarboxylate transporter 1</fullName>
    </submittedName>
</protein>
<evidence type="ECO:0000256" key="1">
    <source>
        <dbReference type="ARBA" id="ARBA00004651"/>
    </source>
</evidence>
<dbReference type="InterPro" id="IPR001734">
    <property type="entry name" value="Na/solute_symporter"/>
</dbReference>
<feature type="transmembrane region" description="Helical" evidence="12">
    <location>
        <begin position="96"/>
        <end position="119"/>
    </location>
</feature>
<dbReference type="NCBIfam" id="TIGR00813">
    <property type="entry name" value="sss"/>
    <property type="match status" value="1"/>
</dbReference>
<feature type="transmembrane region" description="Helical" evidence="12">
    <location>
        <begin position="416"/>
        <end position="438"/>
    </location>
</feature>
<comment type="subcellular location">
    <subcellularLocation>
        <location evidence="1">Cell membrane</location>
        <topology evidence="1">Multi-pass membrane protein</topology>
    </subcellularLocation>
</comment>
<feature type="transmembrane region" description="Helical" evidence="12">
    <location>
        <begin position="450"/>
        <end position="469"/>
    </location>
</feature>
<evidence type="ECO:0000256" key="11">
    <source>
        <dbReference type="RuleBase" id="RU362091"/>
    </source>
</evidence>
<dbReference type="Gene3D" id="1.20.1730.10">
    <property type="entry name" value="Sodium/glucose cotransporter"/>
    <property type="match status" value="1"/>
</dbReference>
<feature type="transmembrane region" description="Helical" evidence="12">
    <location>
        <begin position="20"/>
        <end position="44"/>
    </location>
</feature>
<dbReference type="PANTHER" id="PTHR42985">
    <property type="entry name" value="SODIUM-COUPLED MONOCARBOXYLATE TRANSPORTER"/>
    <property type="match status" value="1"/>
</dbReference>
<evidence type="ECO:0000256" key="6">
    <source>
        <dbReference type="ARBA" id="ARBA00022989"/>
    </source>
</evidence>
<dbReference type="GO" id="GO:0006814">
    <property type="term" value="P:sodium ion transport"/>
    <property type="evidence" value="ECO:0007669"/>
    <property type="project" value="UniProtKB-KW"/>
</dbReference>
<comment type="caution">
    <text evidence="13">The sequence shown here is derived from an EMBL/GenBank/DDBJ whole genome shotgun (WGS) entry which is preliminary data.</text>
</comment>
<feature type="transmembrane region" description="Helical" evidence="12">
    <location>
        <begin position="347"/>
        <end position="371"/>
    </location>
</feature>
<keyword evidence="10" id="KW-0739">Sodium transport</keyword>
<reference evidence="13 14" key="1">
    <citation type="submission" date="2015-12" db="EMBL/GenBank/DDBJ databases">
        <title>The genome of Folsomia candida.</title>
        <authorList>
            <person name="Faddeeva A."/>
            <person name="Derks M.F."/>
            <person name="Anvar Y."/>
            <person name="Smit S."/>
            <person name="Van Straalen N."/>
            <person name="Roelofs D."/>
        </authorList>
    </citation>
    <scope>NUCLEOTIDE SEQUENCE [LARGE SCALE GENOMIC DNA]</scope>
    <source>
        <strain evidence="13 14">VU population</strain>
        <tissue evidence="13">Whole body</tissue>
    </source>
</reference>
<feature type="transmembrane region" description="Helical" evidence="12">
    <location>
        <begin position="391"/>
        <end position="410"/>
    </location>
</feature>
<evidence type="ECO:0000256" key="9">
    <source>
        <dbReference type="ARBA" id="ARBA00023136"/>
    </source>
</evidence>
<keyword evidence="14" id="KW-1185">Reference proteome</keyword>
<name>A0A226EQQ5_FOLCA</name>
<evidence type="ECO:0000256" key="4">
    <source>
        <dbReference type="ARBA" id="ARBA00022475"/>
    </source>
</evidence>
<dbReference type="Proteomes" id="UP000198287">
    <property type="component" value="Unassembled WGS sequence"/>
</dbReference>
<evidence type="ECO:0000256" key="2">
    <source>
        <dbReference type="ARBA" id="ARBA00006434"/>
    </source>
</evidence>
<feature type="transmembrane region" description="Helical" evidence="12">
    <location>
        <begin position="171"/>
        <end position="188"/>
    </location>
</feature>
<comment type="similarity">
    <text evidence="2 11">Belongs to the sodium:solute symporter (SSF) (TC 2.A.21) family.</text>
</comment>
<dbReference type="EMBL" id="LNIX01000002">
    <property type="protein sequence ID" value="OXA58926.1"/>
    <property type="molecule type" value="Genomic_DNA"/>
</dbReference>
<keyword evidence="4" id="KW-1003">Cell membrane</keyword>
<feature type="transmembrane region" description="Helical" evidence="12">
    <location>
        <begin position="140"/>
        <end position="159"/>
    </location>
</feature>
<feature type="transmembrane region" description="Helical" evidence="12">
    <location>
        <begin position="526"/>
        <end position="547"/>
    </location>
</feature>
<keyword evidence="5 12" id="KW-0812">Transmembrane</keyword>
<feature type="transmembrane region" description="Helical" evidence="12">
    <location>
        <begin position="287"/>
        <end position="310"/>
    </location>
</feature>
<accession>A0A226EQQ5</accession>
<keyword evidence="3" id="KW-0813">Transport</keyword>
<proteinExistence type="inferred from homology"/>
<dbReference type="GO" id="GO:0015293">
    <property type="term" value="F:symporter activity"/>
    <property type="evidence" value="ECO:0007669"/>
    <property type="project" value="TreeGrafter"/>
</dbReference>
<sequence length="601" mass="66407">MDPTTTPPSRFYVKDYSEKFGAVEYVVFSSVLVASAGIGVYYGWIGRKKAQTNDEFLTAGKSMPILPVALSLICSFVSAITILGNPPEVYYYGTQYLLIATGFIPITLALAYIYVPVFFRLQLTSAYEYFELRFNRANRMVMSVISVIYLILLMSVWVYAPSLALSQVAGINTYLSTGLTFVVCIFYSSLGGLKAVLWTDALQATLMLVSLAAVVGKGITDVGGIGEVWDIAERNNRVEFFNFDPDPRVRHSFWTGTVGGYLIYAATQSQIQRYLSVPTLQKARLTLFINMIGLILIIVLCFLAGLVIYAKYHMCDPIKTNAVETSDQLLPLFVMETLGDYPGLPGIFVAGITGASLSSVSSALNALSAIITEDYVKKWRPNYKDAQLARISKIVSVVGGILSFAFVFVAELMGDIFPIALTMVGMFLGPTLGLFTLGMVFPWANAWGSLAGLISGIVLVLTISAGSIIDSDSIPDQKLPVSTEGCPFYNETDHIIYPKADVFSSTSWKDAEYSPWVKIISLAPTWYPGLGQLSTIFFGLIFSMVFLRFQNVKPVKREYLNTSILRLYEWGLPSYWIKGWVEPLELNLKENAVESDNNIRV</sequence>
<keyword evidence="6 12" id="KW-1133">Transmembrane helix</keyword>
<evidence type="ECO:0000313" key="13">
    <source>
        <dbReference type="EMBL" id="OXA58926.1"/>
    </source>
</evidence>
<evidence type="ECO:0000256" key="10">
    <source>
        <dbReference type="ARBA" id="ARBA00023201"/>
    </source>
</evidence>
<dbReference type="GO" id="GO:0005886">
    <property type="term" value="C:plasma membrane"/>
    <property type="evidence" value="ECO:0007669"/>
    <property type="project" value="UniProtKB-SubCell"/>
</dbReference>
<organism evidence="13 14">
    <name type="scientific">Folsomia candida</name>
    <name type="common">Springtail</name>
    <dbReference type="NCBI Taxonomy" id="158441"/>
    <lineage>
        <taxon>Eukaryota</taxon>
        <taxon>Metazoa</taxon>
        <taxon>Ecdysozoa</taxon>
        <taxon>Arthropoda</taxon>
        <taxon>Hexapoda</taxon>
        <taxon>Collembola</taxon>
        <taxon>Entomobryomorpha</taxon>
        <taxon>Isotomoidea</taxon>
        <taxon>Isotomidae</taxon>
        <taxon>Proisotominae</taxon>
        <taxon>Folsomia</taxon>
    </lineage>
</organism>
<dbReference type="PROSITE" id="PS50283">
    <property type="entry name" value="NA_SOLUT_SYMP_3"/>
    <property type="match status" value="1"/>
</dbReference>
<evidence type="ECO:0000256" key="5">
    <source>
        <dbReference type="ARBA" id="ARBA00022692"/>
    </source>
</evidence>
<keyword evidence="8" id="KW-0406">Ion transport</keyword>
<evidence type="ECO:0000256" key="8">
    <source>
        <dbReference type="ARBA" id="ARBA00023065"/>
    </source>
</evidence>
<evidence type="ECO:0000256" key="12">
    <source>
        <dbReference type="SAM" id="Phobius"/>
    </source>
</evidence>
<dbReference type="AlphaFoldDB" id="A0A226EQQ5"/>
<keyword evidence="9 12" id="KW-0472">Membrane</keyword>
<dbReference type="InterPro" id="IPR051163">
    <property type="entry name" value="Sodium:Solute_Symporter_SSF"/>
</dbReference>
<evidence type="ECO:0000256" key="3">
    <source>
        <dbReference type="ARBA" id="ARBA00022448"/>
    </source>
</evidence>
<dbReference type="InterPro" id="IPR038377">
    <property type="entry name" value="Na/Glc_symporter_sf"/>
</dbReference>
<feature type="transmembrane region" description="Helical" evidence="12">
    <location>
        <begin position="65"/>
        <end position="84"/>
    </location>
</feature>
<gene>
    <name evidence="13" type="ORF">Fcan01_05946</name>
</gene>
<dbReference type="PANTHER" id="PTHR42985:SF39">
    <property type="entry name" value="GH10366P"/>
    <property type="match status" value="1"/>
</dbReference>
<dbReference type="OrthoDB" id="6132759at2759"/>
<evidence type="ECO:0000256" key="7">
    <source>
        <dbReference type="ARBA" id="ARBA00023053"/>
    </source>
</evidence>
<keyword evidence="7" id="KW-0915">Sodium</keyword>